<reference evidence="3" key="1">
    <citation type="journal article" date="2015" name="Genome Announc.">
        <title>Draft whole-genome sequence of the biocontrol agent Trichoderma harzianum T6776.</title>
        <authorList>
            <person name="Baroncelli R."/>
            <person name="Piaggeschi G."/>
            <person name="Fiorini L."/>
            <person name="Bertolini E."/>
            <person name="Zapparata A."/>
            <person name="Pe M.E."/>
            <person name="Sarrocco S."/>
            <person name="Vannacci G."/>
        </authorList>
    </citation>
    <scope>NUCLEOTIDE SEQUENCE [LARGE SCALE GENOMIC DNA]</scope>
    <source>
        <strain evidence="3">T6776</strain>
    </source>
</reference>
<feature type="compositionally biased region" description="Basic and acidic residues" evidence="1">
    <location>
        <begin position="35"/>
        <end position="49"/>
    </location>
</feature>
<dbReference type="EMBL" id="JOKZ01000044">
    <property type="protein sequence ID" value="KKP05625.1"/>
    <property type="molecule type" value="Genomic_DNA"/>
</dbReference>
<gene>
    <name evidence="2" type="ORF">THAR02_02266</name>
</gene>
<dbReference type="AlphaFoldDB" id="A0A0F9XMA3"/>
<protein>
    <submittedName>
        <fullName evidence="2">Uncharacterized protein</fullName>
    </submittedName>
</protein>
<feature type="region of interest" description="Disordered" evidence="1">
    <location>
        <begin position="1"/>
        <end position="78"/>
    </location>
</feature>
<comment type="caution">
    <text evidence="2">The sequence shown here is derived from an EMBL/GenBank/DDBJ whole genome shotgun (WGS) entry which is preliminary data.</text>
</comment>
<sequence>MGKAPITTATITIPETNTDEQDQKKIKTKTKTKTKNREEAFPRLSEQRRSWAGQATQPPKPRGPSSDQQTANQSPPPSHAWLLAACLLHRCDILAQ</sequence>
<evidence type="ECO:0000313" key="3">
    <source>
        <dbReference type="Proteomes" id="UP000034112"/>
    </source>
</evidence>
<dbReference type="Proteomes" id="UP000034112">
    <property type="component" value="Unassembled WGS sequence"/>
</dbReference>
<name>A0A0F9XMA3_TRIHA</name>
<organism evidence="2 3">
    <name type="scientific">Trichoderma harzianum</name>
    <name type="common">Hypocrea lixii</name>
    <dbReference type="NCBI Taxonomy" id="5544"/>
    <lineage>
        <taxon>Eukaryota</taxon>
        <taxon>Fungi</taxon>
        <taxon>Dikarya</taxon>
        <taxon>Ascomycota</taxon>
        <taxon>Pezizomycotina</taxon>
        <taxon>Sordariomycetes</taxon>
        <taxon>Hypocreomycetidae</taxon>
        <taxon>Hypocreales</taxon>
        <taxon>Hypocreaceae</taxon>
        <taxon>Trichoderma</taxon>
    </lineage>
</organism>
<proteinExistence type="predicted"/>
<evidence type="ECO:0000313" key="2">
    <source>
        <dbReference type="EMBL" id="KKP05625.1"/>
    </source>
</evidence>
<accession>A0A0F9XMA3</accession>
<feature type="compositionally biased region" description="Low complexity" evidence="1">
    <location>
        <begin position="1"/>
        <end position="16"/>
    </location>
</feature>
<evidence type="ECO:0000256" key="1">
    <source>
        <dbReference type="SAM" id="MobiDB-lite"/>
    </source>
</evidence>